<protein>
    <recommendedName>
        <fullName evidence="2">Hydrophobin</fullName>
    </recommendedName>
</protein>
<gene>
    <name evidence="3" type="ORF">PT974_03829</name>
</gene>
<evidence type="ECO:0000256" key="1">
    <source>
        <dbReference type="ARBA" id="ARBA00023157"/>
    </source>
</evidence>
<keyword evidence="4" id="KW-1185">Reference proteome</keyword>
<feature type="chain" id="PRO_5044955965" description="Hydrophobin" evidence="2">
    <location>
        <begin position="17"/>
        <end position="138"/>
    </location>
</feature>
<comment type="caution">
    <text evidence="3">The sequence shown here is derived from an EMBL/GenBank/DDBJ whole genome shotgun (WGS) entry which is preliminary data.</text>
</comment>
<evidence type="ECO:0000313" key="3">
    <source>
        <dbReference type="EMBL" id="KAK5995424.1"/>
    </source>
</evidence>
<comment type="similarity">
    <text evidence="2">Belongs to the fungal hydrophobin family.</text>
</comment>
<dbReference type="EMBL" id="JAVFKD010000004">
    <property type="protein sequence ID" value="KAK5995424.1"/>
    <property type="molecule type" value="Genomic_DNA"/>
</dbReference>
<keyword evidence="2" id="KW-0732">Signal</keyword>
<organism evidence="3 4">
    <name type="scientific">Cladobotryum mycophilum</name>
    <dbReference type="NCBI Taxonomy" id="491253"/>
    <lineage>
        <taxon>Eukaryota</taxon>
        <taxon>Fungi</taxon>
        <taxon>Dikarya</taxon>
        <taxon>Ascomycota</taxon>
        <taxon>Pezizomycotina</taxon>
        <taxon>Sordariomycetes</taxon>
        <taxon>Hypocreomycetidae</taxon>
        <taxon>Hypocreales</taxon>
        <taxon>Hypocreaceae</taxon>
        <taxon>Cladobotryum</taxon>
    </lineage>
</organism>
<proteinExistence type="inferred from homology"/>
<evidence type="ECO:0000313" key="4">
    <source>
        <dbReference type="Proteomes" id="UP001338125"/>
    </source>
</evidence>
<sequence>MKFFVTVALLAAVATAAPEIRAKRQYPTPGDIPLNEAHLMCGNDLTLHCCNKYDGSTKNENQKPTLLGGLLGNILDNNGVHLFDQCSPLSVAGIPGGGDILNSHCKVHAACCQQSPSIATNGLVNIAMPCISLGSLLG</sequence>
<dbReference type="SMART" id="SM00075">
    <property type="entry name" value="HYDRO"/>
    <property type="match status" value="1"/>
</dbReference>
<keyword evidence="2" id="KW-0964">Secreted</keyword>
<comment type="subcellular location">
    <subcellularLocation>
        <location evidence="2">Secreted</location>
        <location evidence="2">Cell wall</location>
    </subcellularLocation>
</comment>
<dbReference type="Proteomes" id="UP001338125">
    <property type="component" value="Unassembled WGS sequence"/>
</dbReference>
<keyword evidence="1 2" id="KW-1015">Disulfide bond</keyword>
<evidence type="ECO:0000256" key="2">
    <source>
        <dbReference type="RuleBase" id="RU365009"/>
    </source>
</evidence>
<accession>A0ABR0STE9</accession>
<feature type="signal peptide" evidence="2">
    <location>
        <begin position="1"/>
        <end position="16"/>
    </location>
</feature>
<dbReference type="Pfam" id="PF01185">
    <property type="entry name" value="Hydrophobin"/>
    <property type="match status" value="1"/>
</dbReference>
<reference evidence="3 4" key="1">
    <citation type="submission" date="2024-01" db="EMBL/GenBank/DDBJ databases">
        <title>Complete genome of Cladobotryum mycophilum ATHUM6906.</title>
        <authorList>
            <person name="Christinaki A.C."/>
            <person name="Myridakis A.I."/>
            <person name="Kouvelis V.N."/>
        </authorList>
    </citation>
    <scope>NUCLEOTIDE SEQUENCE [LARGE SCALE GENOMIC DNA]</scope>
    <source>
        <strain evidence="3 4">ATHUM6906</strain>
    </source>
</reference>
<keyword evidence="2" id="KW-0134">Cell wall</keyword>
<name>A0ABR0STE9_9HYPO</name>
<dbReference type="InterPro" id="IPR001338">
    <property type="entry name" value="Class_I_Hydrophobin"/>
</dbReference>